<gene>
    <name evidence="1" type="ORF">H6A34_04715</name>
</gene>
<evidence type="ECO:0000313" key="1">
    <source>
        <dbReference type="EMBL" id="MBM6673178.1"/>
    </source>
</evidence>
<sequence>MTDRQQFLIDTIIEGMASYLMEDRGVSLTDALKTIYNSTLYEKITDTETGLYYQSPRYNYNILIKELDFGKP</sequence>
<protein>
    <submittedName>
        <fullName evidence="1">Uncharacterized protein</fullName>
    </submittedName>
</protein>
<dbReference type="AlphaFoldDB" id="A0A938WS27"/>
<reference evidence="1" key="1">
    <citation type="submission" date="2020-08" db="EMBL/GenBank/DDBJ databases">
        <authorList>
            <person name="Cejkova D."/>
            <person name="Kubasova T."/>
            <person name="Jahodarova E."/>
            <person name="Rychlik I."/>
        </authorList>
    </citation>
    <scope>NUCLEOTIDE SEQUENCE</scope>
    <source>
        <strain evidence="1">An824</strain>
    </source>
</reference>
<proteinExistence type="predicted"/>
<organism evidence="1 2">
    <name type="scientific">Marseilla massiliensis</name>
    <dbReference type="NCBI Taxonomy" id="1841864"/>
    <lineage>
        <taxon>Bacteria</taxon>
        <taxon>Pseudomonadati</taxon>
        <taxon>Bacteroidota</taxon>
        <taxon>Bacteroidia</taxon>
        <taxon>Bacteroidales</taxon>
        <taxon>Prevotellaceae</taxon>
        <taxon>Marseilla</taxon>
    </lineage>
</organism>
<dbReference type="RefSeq" id="WP_205103812.1">
    <property type="nucleotide sequence ID" value="NZ_JACJJG010000014.1"/>
</dbReference>
<reference evidence="1" key="2">
    <citation type="journal article" date="2021" name="Sci. Rep.">
        <title>The distribution of antibiotic resistance genes in chicken gut microbiota commensals.</title>
        <authorList>
            <person name="Juricova H."/>
            <person name="Matiasovicova J."/>
            <person name="Kubasova T."/>
            <person name="Cejkova D."/>
            <person name="Rychlik I."/>
        </authorList>
    </citation>
    <scope>NUCLEOTIDE SEQUENCE</scope>
    <source>
        <strain evidence="1">An824</strain>
    </source>
</reference>
<keyword evidence="2" id="KW-1185">Reference proteome</keyword>
<dbReference type="Proteomes" id="UP000706891">
    <property type="component" value="Unassembled WGS sequence"/>
</dbReference>
<dbReference type="EMBL" id="JACJJG010000014">
    <property type="protein sequence ID" value="MBM6673178.1"/>
    <property type="molecule type" value="Genomic_DNA"/>
</dbReference>
<accession>A0A938WS27</accession>
<name>A0A938WS27_9BACT</name>
<evidence type="ECO:0000313" key="2">
    <source>
        <dbReference type="Proteomes" id="UP000706891"/>
    </source>
</evidence>
<comment type="caution">
    <text evidence="1">The sequence shown here is derived from an EMBL/GenBank/DDBJ whole genome shotgun (WGS) entry which is preliminary data.</text>
</comment>